<keyword evidence="1" id="KW-0472">Membrane</keyword>
<protein>
    <submittedName>
        <fullName evidence="2">Uncharacterized protein</fullName>
    </submittedName>
</protein>
<accession>A0A8S3ABN1</accession>
<dbReference type="Pfam" id="PF01663">
    <property type="entry name" value="Phosphodiest"/>
    <property type="match status" value="1"/>
</dbReference>
<keyword evidence="1" id="KW-0812">Transmembrane</keyword>
<proteinExistence type="predicted"/>
<gene>
    <name evidence="2" type="ORF">SMN809_LOCUS43655</name>
</gene>
<sequence>AKAYGVPPAMNIFVESKNDIDHVLKNLSKIPHSQSYRKKDIPERYHYKNSERIGDILLVFEPGYEILRDPRYGGKKYDLSLTHGNHGYDNRHDSMKAIFYATGPQLKQNFTLDNSSTLHNVDLFGLMCLLLNIDKCPPSNGSLENIKSFFIEPSRVANMNRSLQQTTIDFVIYSIALLGIVLIAVMAIVWSAISLRSMFAIRNSSRNNPAKNTQHNQYEFSPINRQNLSSQVDHAQV</sequence>
<feature type="non-terminal residue" evidence="2">
    <location>
        <position position="1"/>
    </location>
</feature>
<dbReference type="InterPro" id="IPR002591">
    <property type="entry name" value="Phosphodiest/P_Trfase"/>
</dbReference>
<name>A0A8S3ABN1_9BILA</name>
<keyword evidence="1" id="KW-1133">Transmembrane helix</keyword>
<dbReference type="Gene3D" id="3.40.720.10">
    <property type="entry name" value="Alkaline Phosphatase, subunit A"/>
    <property type="match status" value="1"/>
</dbReference>
<organism evidence="2 3">
    <name type="scientific">Rotaria magnacalcarata</name>
    <dbReference type="NCBI Taxonomy" id="392030"/>
    <lineage>
        <taxon>Eukaryota</taxon>
        <taxon>Metazoa</taxon>
        <taxon>Spiralia</taxon>
        <taxon>Gnathifera</taxon>
        <taxon>Rotifera</taxon>
        <taxon>Eurotatoria</taxon>
        <taxon>Bdelloidea</taxon>
        <taxon>Philodinida</taxon>
        <taxon>Philodinidae</taxon>
        <taxon>Rotaria</taxon>
    </lineage>
</organism>
<dbReference type="SUPFAM" id="SSF53649">
    <property type="entry name" value="Alkaline phosphatase-like"/>
    <property type="match status" value="1"/>
</dbReference>
<evidence type="ECO:0000256" key="1">
    <source>
        <dbReference type="SAM" id="Phobius"/>
    </source>
</evidence>
<evidence type="ECO:0000313" key="2">
    <source>
        <dbReference type="EMBL" id="CAF4716255.1"/>
    </source>
</evidence>
<feature type="transmembrane region" description="Helical" evidence="1">
    <location>
        <begin position="170"/>
        <end position="193"/>
    </location>
</feature>
<reference evidence="2" key="1">
    <citation type="submission" date="2021-02" db="EMBL/GenBank/DDBJ databases">
        <authorList>
            <person name="Nowell W R."/>
        </authorList>
    </citation>
    <scope>NUCLEOTIDE SEQUENCE</scope>
</reference>
<dbReference type="GO" id="GO:0016787">
    <property type="term" value="F:hydrolase activity"/>
    <property type="evidence" value="ECO:0007669"/>
    <property type="project" value="UniProtKB-ARBA"/>
</dbReference>
<comment type="caution">
    <text evidence="2">The sequence shown here is derived from an EMBL/GenBank/DDBJ whole genome shotgun (WGS) entry which is preliminary data.</text>
</comment>
<dbReference type="Proteomes" id="UP000676336">
    <property type="component" value="Unassembled WGS sequence"/>
</dbReference>
<evidence type="ECO:0000313" key="3">
    <source>
        <dbReference type="Proteomes" id="UP000676336"/>
    </source>
</evidence>
<dbReference type="PANTHER" id="PTHR10151:SF120">
    <property type="entry name" value="BIS(5'-ADENOSYL)-TRIPHOSPHATASE"/>
    <property type="match status" value="1"/>
</dbReference>
<dbReference type="InterPro" id="IPR017850">
    <property type="entry name" value="Alkaline_phosphatase_core_sf"/>
</dbReference>
<dbReference type="AlphaFoldDB" id="A0A8S3ABN1"/>
<dbReference type="PANTHER" id="PTHR10151">
    <property type="entry name" value="ECTONUCLEOTIDE PYROPHOSPHATASE/PHOSPHODIESTERASE"/>
    <property type="match status" value="1"/>
</dbReference>
<dbReference type="EMBL" id="CAJOBI010129218">
    <property type="protein sequence ID" value="CAF4716255.1"/>
    <property type="molecule type" value="Genomic_DNA"/>
</dbReference>